<evidence type="ECO:0008006" key="4">
    <source>
        <dbReference type="Google" id="ProtNLM"/>
    </source>
</evidence>
<proteinExistence type="predicted"/>
<accession>A0ABT6KQA7</accession>
<dbReference type="EMBL" id="JARXVQ010000001">
    <property type="protein sequence ID" value="MDH6182159.1"/>
    <property type="molecule type" value="Genomic_DNA"/>
</dbReference>
<dbReference type="RefSeq" id="WP_322134447.1">
    <property type="nucleotide sequence ID" value="NZ_CP085036.1"/>
</dbReference>
<name>A0ABT6KQA7_9MICO</name>
<reference evidence="2 3" key="1">
    <citation type="submission" date="2023-04" db="EMBL/GenBank/DDBJ databases">
        <title>Genome Encyclopedia of Bacteria and Archaea VI: Functional Genomics of Type Strains.</title>
        <authorList>
            <person name="Whitman W."/>
        </authorList>
    </citation>
    <scope>NUCLEOTIDE SEQUENCE [LARGE SCALE GENOMIC DNA]</scope>
    <source>
        <strain evidence="2 3">SG_E_30_P1</strain>
    </source>
</reference>
<keyword evidence="1" id="KW-0472">Membrane</keyword>
<dbReference type="Proteomes" id="UP001160142">
    <property type="component" value="Unassembled WGS sequence"/>
</dbReference>
<comment type="caution">
    <text evidence="2">The sequence shown here is derived from an EMBL/GenBank/DDBJ whole genome shotgun (WGS) entry which is preliminary data.</text>
</comment>
<evidence type="ECO:0000313" key="2">
    <source>
        <dbReference type="EMBL" id="MDH6182159.1"/>
    </source>
</evidence>
<evidence type="ECO:0000256" key="1">
    <source>
        <dbReference type="SAM" id="Phobius"/>
    </source>
</evidence>
<feature type="transmembrane region" description="Helical" evidence="1">
    <location>
        <begin position="6"/>
        <end position="29"/>
    </location>
</feature>
<keyword evidence="1" id="KW-0812">Transmembrane</keyword>
<evidence type="ECO:0000313" key="3">
    <source>
        <dbReference type="Proteomes" id="UP001160142"/>
    </source>
</evidence>
<organism evidence="2 3">
    <name type="scientific">Antiquaquibacter oligotrophicus</name>
    <dbReference type="NCBI Taxonomy" id="2880260"/>
    <lineage>
        <taxon>Bacteria</taxon>
        <taxon>Bacillati</taxon>
        <taxon>Actinomycetota</taxon>
        <taxon>Actinomycetes</taxon>
        <taxon>Micrococcales</taxon>
        <taxon>Microbacteriaceae</taxon>
        <taxon>Antiquaquibacter</taxon>
    </lineage>
</organism>
<keyword evidence="1" id="KW-1133">Transmembrane helix</keyword>
<gene>
    <name evidence="2" type="ORF">M2152_002341</name>
</gene>
<feature type="transmembrane region" description="Helical" evidence="1">
    <location>
        <begin position="98"/>
        <end position="122"/>
    </location>
</feature>
<keyword evidence="3" id="KW-1185">Reference proteome</keyword>
<sequence length="123" mass="13056">MKEAGTIAEVLSLVGTVGALLLGAIWLILRLGRGSWVSTAAEVVDGELRWMLPDGTVHRSTLPTDAPAPSGDELEIHYRTLRPDVPHREPVAHDERGLLLVTLILFGVGVVSFVASTILGALG</sequence>
<protein>
    <recommendedName>
        <fullName evidence="4">Sortase</fullName>
    </recommendedName>
</protein>